<dbReference type="RefSeq" id="WP_033430450.1">
    <property type="nucleotide sequence ID" value="NZ_CP034550.1"/>
</dbReference>
<dbReference type="NCBIfam" id="NF002017">
    <property type="entry name" value="PRK00823.1-2"/>
    <property type="match status" value="1"/>
</dbReference>
<evidence type="ECO:0000256" key="4">
    <source>
        <dbReference type="ARBA" id="ARBA00021735"/>
    </source>
</evidence>
<dbReference type="InterPro" id="IPR001533">
    <property type="entry name" value="Pterin_deHydtase"/>
</dbReference>
<evidence type="ECO:0000256" key="3">
    <source>
        <dbReference type="ARBA" id="ARBA00013252"/>
    </source>
</evidence>
<dbReference type="Proteomes" id="UP000325787">
    <property type="component" value="Chromosome"/>
</dbReference>
<organism evidence="6 7">
    <name type="scientific">Saccharothrix syringae</name>
    <name type="common">Nocardiopsis syringae</name>
    <dbReference type="NCBI Taxonomy" id="103733"/>
    <lineage>
        <taxon>Bacteria</taxon>
        <taxon>Bacillati</taxon>
        <taxon>Actinomycetota</taxon>
        <taxon>Actinomycetes</taxon>
        <taxon>Pseudonocardiales</taxon>
        <taxon>Pseudonocardiaceae</taxon>
        <taxon>Saccharothrix</taxon>
    </lineage>
</organism>
<gene>
    <name evidence="6" type="ORF">EKG83_03965</name>
</gene>
<dbReference type="CDD" id="cd00488">
    <property type="entry name" value="PCD_DCoH"/>
    <property type="match status" value="1"/>
</dbReference>
<dbReference type="OrthoDB" id="15077at2"/>
<dbReference type="KEGG" id="ssyi:EKG83_03965"/>
<dbReference type="PANTHER" id="PTHR12599">
    <property type="entry name" value="PTERIN-4-ALPHA-CARBINOLAMINE DEHYDRATASE"/>
    <property type="match status" value="1"/>
</dbReference>
<evidence type="ECO:0000313" key="6">
    <source>
        <dbReference type="EMBL" id="QFZ16730.1"/>
    </source>
</evidence>
<keyword evidence="7" id="KW-1185">Reference proteome</keyword>
<dbReference type="SUPFAM" id="SSF55248">
    <property type="entry name" value="PCD-like"/>
    <property type="match status" value="1"/>
</dbReference>
<name>A0A5Q0GTC0_SACSY</name>
<evidence type="ECO:0000313" key="7">
    <source>
        <dbReference type="Proteomes" id="UP000325787"/>
    </source>
</evidence>
<evidence type="ECO:0000256" key="1">
    <source>
        <dbReference type="ARBA" id="ARBA00001554"/>
    </source>
</evidence>
<proteinExistence type="inferred from homology"/>
<accession>A0A5Q0GTC0</accession>
<evidence type="ECO:0000256" key="2">
    <source>
        <dbReference type="ARBA" id="ARBA00006472"/>
    </source>
</evidence>
<dbReference type="AlphaFoldDB" id="A0A5Q0GTC0"/>
<dbReference type="EC" id="4.2.1.96" evidence="3"/>
<dbReference type="GO" id="GO:0008124">
    <property type="term" value="F:4-alpha-hydroxytetrahydrobiopterin dehydratase activity"/>
    <property type="evidence" value="ECO:0007669"/>
    <property type="project" value="UniProtKB-EC"/>
</dbReference>
<protein>
    <recommendedName>
        <fullName evidence="4">Putative pterin-4-alpha-carbinolamine dehydratase</fullName>
        <ecNumber evidence="3">4.2.1.96</ecNumber>
    </recommendedName>
</protein>
<dbReference type="EMBL" id="CP034550">
    <property type="protein sequence ID" value="QFZ16730.1"/>
    <property type="molecule type" value="Genomic_DNA"/>
</dbReference>
<dbReference type="Gene3D" id="3.30.1360.20">
    <property type="entry name" value="Transcriptional coactivator/pterin dehydratase"/>
    <property type="match status" value="1"/>
</dbReference>
<dbReference type="InterPro" id="IPR036428">
    <property type="entry name" value="PCD_sf"/>
</dbReference>
<dbReference type="Pfam" id="PF01329">
    <property type="entry name" value="Pterin_4a"/>
    <property type="match status" value="1"/>
</dbReference>
<dbReference type="GO" id="GO:0006729">
    <property type="term" value="P:tetrahydrobiopterin biosynthetic process"/>
    <property type="evidence" value="ECO:0007669"/>
    <property type="project" value="InterPro"/>
</dbReference>
<reference evidence="7" key="1">
    <citation type="journal article" date="2021" name="Curr. Microbiol.">
        <title>Complete genome of nocamycin-producing strain Saccharothrix syringae NRRL B-16468 reveals the biosynthetic potential for secondary metabolites.</title>
        <authorList>
            <person name="Mo X."/>
            <person name="Yang S."/>
        </authorList>
    </citation>
    <scope>NUCLEOTIDE SEQUENCE [LARGE SCALE GENOMIC DNA]</scope>
    <source>
        <strain evidence="7">ATCC 51364 / DSM 43886 / JCM 6844 / KCTC 9398 / NBRC 14523 / NRRL B-16468 / INA 2240</strain>
    </source>
</reference>
<comment type="catalytic activity">
    <reaction evidence="1">
        <text>(4aS,6R)-4a-hydroxy-L-erythro-5,6,7,8-tetrahydrobiopterin = (6R)-L-erythro-6,7-dihydrobiopterin + H2O</text>
        <dbReference type="Rhea" id="RHEA:11920"/>
        <dbReference type="ChEBI" id="CHEBI:15377"/>
        <dbReference type="ChEBI" id="CHEBI:15642"/>
        <dbReference type="ChEBI" id="CHEBI:43120"/>
        <dbReference type="EC" id="4.2.1.96"/>
    </reaction>
</comment>
<dbReference type="PANTHER" id="PTHR12599:SF0">
    <property type="entry name" value="PTERIN-4-ALPHA-CARBINOLAMINE DEHYDRATASE"/>
    <property type="match status" value="1"/>
</dbReference>
<sequence>MPKAELLTDDQVDAELTSLPAWRAQDAALVRTAELASFPQAIEVVNRVAEVAERDDHHPDVDIRWRTLTFRCSTHFAGGITALDVSLAQEIDRILDSLG</sequence>
<keyword evidence="5 6" id="KW-0456">Lyase</keyword>
<evidence type="ECO:0000256" key="5">
    <source>
        <dbReference type="ARBA" id="ARBA00023239"/>
    </source>
</evidence>
<comment type="similarity">
    <text evidence="2">Belongs to the pterin-4-alpha-carbinolamine dehydratase family.</text>
</comment>